<dbReference type="GO" id="GO:0043419">
    <property type="term" value="P:urea catabolic process"/>
    <property type="evidence" value="ECO:0007669"/>
    <property type="project" value="InterPro"/>
</dbReference>
<dbReference type="NCBIfam" id="NF009712">
    <property type="entry name" value="PRK13241.1"/>
    <property type="match status" value="1"/>
</dbReference>
<dbReference type="KEGG" id="clw:CLAC_01910"/>
<sequence>MRLTPREQDKLMLFLAARVAERRRDRGLKLNRPEAVALISDAVIEAARDGLTVADAMTVGTQTLGPDDVLDGVREATMLIQVEATFTDGTKLISVHDPIGGK</sequence>
<comment type="similarity">
    <text evidence="3">Belongs to the urease gamma subunit family.</text>
</comment>
<evidence type="ECO:0000313" key="4">
    <source>
        <dbReference type="EMBL" id="ALA66687.1"/>
    </source>
</evidence>
<gene>
    <name evidence="4" type="ORF">CLAC_01910</name>
</gene>
<dbReference type="Proteomes" id="UP000058446">
    <property type="component" value="Chromosome"/>
</dbReference>
<dbReference type="InterPro" id="IPR002026">
    <property type="entry name" value="Urease_gamma/gamma-beta_su"/>
</dbReference>
<dbReference type="EC" id="3.5.1.5" evidence="3"/>
<protein>
    <recommendedName>
        <fullName evidence="3">Urease subunit gamma</fullName>
        <ecNumber evidence="3">3.5.1.5</ecNumber>
    </recommendedName>
</protein>
<dbReference type="EMBL" id="CP006841">
    <property type="protein sequence ID" value="ALA66687.1"/>
    <property type="molecule type" value="Genomic_DNA"/>
</dbReference>
<evidence type="ECO:0000256" key="3">
    <source>
        <dbReference type="RuleBase" id="RU003850"/>
    </source>
</evidence>
<name>A0A0K2GY16_9CORY</name>
<organism evidence="4 5">
    <name type="scientific">Corynebacterium lactis RW2-5</name>
    <dbReference type="NCBI Taxonomy" id="1408189"/>
    <lineage>
        <taxon>Bacteria</taxon>
        <taxon>Bacillati</taxon>
        <taxon>Actinomycetota</taxon>
        <taxon>Actinomycetes</taxon>
        <taxon>Mycobacteriales</taxon>
        <taxon>Corynebacteriaceae</taxon>
        <taxon>Corynebacterium</taxon>
    </lineage>
</organism>
<dbReference type="AlphaFoldDB" id="A0A0K2GY16"/>
<dbReference type="GO" id="GO:0009039">
    <property type="term" value="F:urease activity"/>
    <property type="evidence" value="ECO:0007669"/>
    <property type="project" value="UniProtKB-EC"/>
</dbReference>
<dbReference type="SUPFAM" id="SSF54111">
    <property type="entry name" value="Urease, gamma-subunit"/>
    <property type="match status" value="1"/>
</dbReference>
<accession>A0A0K2GY16</accession>
<evidence type="ECO:0000313" key="5">
    <source>
        <dbReference type="Proteomes" id="UP000058446"/>
    </source>
</evidence>
<evidence type="ECO:0000256" key="2">
    <source>
        <dbReference type="ARBA" id="ARBA00047778"/>
    </source>
</evidence>
<dbReference type="InterPro" id="IPR036463">
    <property type="entry name" value="Urease_gamma_sf"/>
</dbReference>
<dbReference type="RefSeq" id="WP_053411455.1">
    <property type="nucleotide sequence ID" value="NZ_CP006841.1"/>
</dbReference>
<dbReference type="CDD" id="cd00390">
    <property type="entry name" value="Urease_gamma"/>
    <property type="match status" value="1"/>
</dbReference>
<keyword evidence="1 3" id="KW-0378">Hydrolase</keyword>
<comment type="subcellular location">
    <subcellularLocation>
        <location evidence="3">Cytoplasm</location>
    </subcellularLocation>
</comment>
<dbReference type="GO" id="GO:0016151">
    <property type="term" value="F:nickel cation binding"/>
    <property type="evidence" value="ECO:0007669"/>
    <property type="project" value="InterPro"/>
</dbReference>
<comment type="catalytic activity">
    <reaction evidence="2 3">
        <text>urea + 2 H2O + H(+) = hydrogencarbonate + 2 NH4(+)</text>
        <dbReference type="Rhea" id="RHEA:20557"/>
        <dbReference type="ChEBI" id="CHEBI:15377"/>
        <dbReference type="ChEBI" id="CHEBI:15378"/>
        <dbReference type="ChEBI" id="CHEBI:16199"/>
        <dbReference type="ChEBI" id="CHEBI:17544"/>
        <dbReference type="ChEBI" id="CHEBI:28938"/>
        <dbReference type="EC" id="3.5.1.5"/>
    </reaction>
</comment>
<dbReference type="OrthoDB" id="9797217at2"/>
<reference evidence="4 5" key="1">
    <citation type="submission" date="2013-10" db="EMBL/GenBank/DDBJ databases">
        <title>Complete genome sequence of Corynebacterium lactis DSM 45799(T), isolated from raw cow milk.</title>
        <authorList>
            <person name="Ruckert C."/>
            <person name="Albersmeier A."/>
            <person name="Lipski A."/>
            <person name="Kalinowski J."/>
        </authorList>
    </citation>
    <scope>NUCLEOTIDE SEQUENCE [LARGE SCALE GENOMIC DNA]</scope>
    <source>
        <strain evidence="4 5">RW2-5</strain>
    </source>
</reference>
<dbReference type="Gene3D" id="3.30.280.10">
    <property type="entry name" value="Urease, gamma-like subunit"/>
    <property type="match status" value="1"/>
</dbReference>
<dbReference type="PANTHER" id="PTHR33569">
    <property type="entry name" value="UREASE"/>
    <property type="match status" value="1"/>
</dbReference>
<keyword evidence="5" id="KW-1185">Reference proteome</keyword>
<proteinExistence type="inferred from homology"/>
<dbReference type="NCBIfam" id="TIGR00193">
    <property type="entry name" value="urease_gam"/>
    <property type="match status" value="1"/>
</dbReference>
<evidence type="ECO:0000256" key="1">
    <source>
        <dbReference type="ARBA" id="ARBA00022801"/>
    </source>
</evidence>
<dbReference type="Pfam" id="PF00547">
    <property type="entry name" value="Urease_gamma"/>
    <property type="match status" value="1"/>
</dbReference>
<dbReference type="GO" id="GO:0005737">
    <property type="term" value="C:cytoplasm"/>
    <property type="evidence" value="ECO:0007669"/>
    <property type="project" value="UniProtKB-SubCell"/>
</dbReference>
<dbReference type="InterPro" id="IPR050069">
    <property type="entry name" value="Urease_subunit"/>
</dbReference>
<dbReference type="STRING" id="1408189.CLAC_01910"/>
<dbReference type="PATRIC" id="fig|1408189.4.peg.378"/>
<dbReference type="PANTHER" id="PTHR33569:SF1">
    <property type="entry name" value="UREASE"/>
    <property type="match status" value="1"/>
</dbReference>